<protein>
    <recommendedName>
        <fullName evidence="2">DUF5899 domain-containing protein</fullName>
    </recommendedName>
</protein>
<name>A0A9E8K1B4_9VIRU</name>
<dbReference type="Pfam" id="PF19251">
    <property type="entry name" value="DUF5899"/>
    <property type="match status" value="1"/>
</dbReference>
<evidence type="ECO:0000256" key="1">
    <source>
        <dbReference type="SAM" id="MobiDB-lite"/>
    </source>
</evidence>
<feature type="domain" description="DUF5899" evidence="2">
    <location>
        <begin position="170"/>
        <end position="288"/>
    </location>
</feature>
<accession>A0A9E8K1B4</accession>
<dbReference type="EMBL" id="OP765507">
    <property type="protein sequence ID" value="UZT29011.1"/>
    <property type="molecule type" value="Genomic_DNA"/>
</dbReference>
<evidence type="ECO:0000259" key="2">
    <source>
        <dbReference type="Pfam" id="PF19251"/>
    </source>
</evidence>
<organism evidence="4">
    <name type="scientific">Nucleocytoviricota sp</name>
    <dbReference type="NCBI Taxonomy" id="2809609"/>
    <lineage>
        <taxon>Viruses</taxon>
        <taxon>Varidnaviria</taxon>
        <taxon>Bamfordvirae</taxon>
        <taxon>Nucleocytoviricota</taxon>
    </lineage>
</organism>
<dbReference type="EMBL" id="OP765584">
    <property type="protein sequence ID" value="UZT29131.1"/>
    <property type="molecule type" value="Genomic_DNA"/>
</dbReference>
<feature type="region of interest" description="Disordered" evidence="1">
    <location>
        <begin position="334"/>
        <end position="360"/>
    </location>
</feature>
<reference evidence="4" key="1">
    <citation type="submission" date="2022-11" db="EMBL/GenBank/DDBJ databases">
        <title>Genomics discovery of giant fungal viruses from subsurface oceanic crustal fluids.</title>
        <authorList>
            <person name="Bhattacharjee A.S."/>
            <person name="Schulz F."/>
            <person name="Woyke T."/>
            <person name="Orcutt B.N."/>
            <person name="Matinez Martinez J."/>
        </authorList>
    </citation>
    <scope>NUCLEOTIDE SEQUENCE</scope>
    <source>
        <strain evidence="3">VSAG1.JdFR</strain>
        <strain evidence="4">VSAG8.JdFR</strain>
    </source>
</reference>
<sequence>MAEVVLPMLGLGAMYILSNEDKKNKIASQNINNNNQIYNINQGQFSNKNNSKQISNYNQHTDKFFHENNYLNSQNQKTSFGVGNNDIKSIKSINGNDINQNDFTHNNMVPFFGSKIRGATTDNQISQSILDNKQGAGSQQYKKVERAPLFSPEDNMYNAHGMANHSDFYQSRMNVGNNMANVTLWDQEKVAPGLNLDYNSNDNMGFNSGMGAREIWQPKKVDELRVETNPKVSYELKGHEGPANNIIKQMGSIGKVEKHLPDKFYNNDPSRWIRTTGLEKGQTQRGELIMQDQNRQNTSVGYFGNGGDNNNTYVEQNFEDSKRINLQGLPISNASATGRANNDNKPSFTNYNNNRSTTQNQLDFGPVGGLAQAIFTPIMDILKPTRKENVIGNLRQNGNVQNTVTNGYLFNKNDTPQVTNRQMYAESVNHLNIQGQNSDGYIVAKHEMLGNQRDTTSINYTGNSGGATNMGFKSNEAVNNQRNNINKTYELRPNQGGTQMFNQQMNVMYSKNEGDRNNNRMWVPTNAPKNYNNTILAANNSRGLQTYDQKINNDRLNPDLLSAFKNNPYTQSLQSVA</sequence>
<proteinExistence type="predicted"/>
<evidence type="ECO:0000313" key="4">
    <source>
        <dbReference type="EMBL" id="UZT29131.1"/>
    </source>
</evidence>
<evidence type="ECO:0000313" key="3">
    <source>
        <dbReference type="EMBL" id="UZT29011.1"/>
    </source>
</evidence>
<dbReference type="InterPro" id="IPR045418">
    <property type="entry name" value="P2_DUF5899"/>
</dbReference>